<dbReference type="Proteomes" id="UP000250321">
    <property type="component" value="Unassembled WGS sequence"/>
</dbReference>
<protein>
    <submittedName>
        <fullName evidence="1">Uncharacterized protein</fullName>
    </submittedName>
</protein>
<name>A0A314UYD6_PRUYE</name>
<organism evidence="1 2">
    <name type="scientific">Prunus yedoensis var. nudiflora</name>
    <dbReference type="NCBI Taxonomy" id="2094558"/>
    <lineage>
        <taxon>Eukaryota</taxon>
        <taxon>Viridiplantae</taxon>
        <taxon>Streptophyta</taxon>
        <taxon>Embryophyta</taxon>
        <taxon>Tracheophyta</taxon>
        <taxon>Spermatophyta</taxon>
        <taxon>Magnoliopsida</taxon>
        <taxon>eudicotyledons</taxon>
        <taxon>Gunneridae</taxon>
        <taxon>Pentapetalae</taxon>
        <taxon>rosids</taxon>
        <taxon>fabids</taxon>
        <taxon>Rosales</taxon>
        <taxon>Rosaceae</taxon>
        <taxon>Amygdaloideae</taxon>
        <taxon>Amygdaleae</taxon>
        <taxon>Prunus</taxon>
    </lineage>
</organism>
<accession>A0A314UYD6</accession>
<dbReference type="OrthoDB" id="10522991at2759"/>
<evidence type="ECO:0000313" key="2">
    <source>
        <dbReference type="Proteomes" id="UP000250321"/>
    </source>
</evidence>
<gene>
    <name evidence="1" type="ORF">Pyn_13003</name>
</gene>
<dbReference type="EMBL" id="PJQY01002801">
    <property type="protein sequence ID" value="PQM42585.1"/>
    <property type="molecule type" value="Genomic_DNA"/>
</dbReference>
<comment type="caution">
    <text evidence="1">The sequence shown here is derived from an EMBL/GenBank/DDBJ whole genome shotgun (WGS) entry which is preliminary data.</text>
</comment>
<reference evidence="1 2" key="1">
    <citation type="submission" date="2018-02" db="EMBL/GenBank/DDBJ databases">
        <title>Draft genome of wild Prunus yedoensis var. nudiflora.</title>
        <authorList>
            <person name="Baek S."/>
            <person name="Kim J.-H."/>
            <person name="Choi K."/>
            <person name="Kim G.-B."/>
            <person name="Cho A."/>
            <person name="Jang H."/>
            <person name="Shin C.-H."/>
            <person name="Yu H.-J."/>
            <person name="Mun J.-H."/>
        </authorList>
    </citation>
    <scope>NUCLEOTIDE SEQUENCE [LARGE SCALE GENOMIC DNA]</scope>
    <source>
        <strain evidence="2">cv. Jeju island</strain>
        <tissue evidence="1">Leaf</tissue>
    </source>
</reference>
<evidence type="ECO:0000313" key="1">
    <source>
        <dbReference type="EMBL" id="PQM42585.1"/>
    </source>
</evidence>
<dbReference type="AlphaFoldDB" id="A0A314UYD6"/>
<keyword evidence="2" id="KW-1185">Reference proteome</keyword>
<sequence length="72" mass="7475">MRVSSVCTNWAEVGRWLGWSFWAGECAGGVNIGAVEVGAEAWGLGDGKRGAATTAMGARATDAKKKQPVQHA</sequence>
<proteinExistence type="predicted"/>